<dbReference type="EMBL" id="KZ451905">
    <property type="protein sequence ID" value="PKA64351.1"/>
    <property type="molecule type" value="Genomic_DNA"/>
</dbReference>
<accession>A0A2I0B9C3</accession>
<keyword evidence="2" id="KW-1185">Reference proteome</keyword>
<proteinExistence type="predicted"/>
<dbReference type="Gene3D" id="3.40.970.10">
    <property type="entry name" value="Ribonuclease H1, N-terminal domain"/>
    <property type="match status" value="1"/>
</dbReference>
<organism evidence="1 2">
    <name type="scientific">Apostasia shenzhenica</name>
    <dbReference type="NCBI Taxonomy" id="1088818"/>
    <lineage>
        <taxon>Eukaryota</taxon>
        <taxon>Viridiplantae</taxon>
        <taxon>Streptophyta</taxon>
        <taxon>Embryophyta</taxon>
        <taxon>Tracheophyta</taxon>
        <taxon>Spermatophyta</taxon>
        <taxon>Magnoliopsida</taxon>
        <taxon>Liliopsida</taxon>
        <taxon>Asparagales</taxon>
        <taxon>Orchidaceae</taxon>
        <taxon>Apostasioideae</taxon>
        <taxon>Apostasia</taxon>
    </lineage>
</organism>
<name>A0A2I0B9C3_9ASPA</name>
<sequence length="288" mass="31415">MLIINFDHNRGLAVSRSSFGSVASAARECRSPLLSPPLPALIDATSASADGRVAPIRLPCELSYPNSENLQIYANILSSAGKAAIMEHIAANDNLKMTFLYFEDDDLVTWIDVVERQQGICTSWAECHTIVDKYPGALYFVVKSVKEAKQKIEDYTRLINGSSHGAQCNQGQIKDIGKQVVTFDNINIAPSGKVGAKVSIALLADFLAGFSGDFRYQFYHDFGLSLCKELAGLSNNITTRTAVGRRCKDWALLIKLLRCMMEETTGFASATCFPPSPSWFGSPDLAGE</sequence>
<reference evidence="1 2" key="1">
    <citation type="journal article" date="2017" name="Nature">
        <title>The Apostasia genome and the evolution of orchids.</title>
        <authorList>
            <person name="Zhang G.Q."/>
            <person name="Liu K.W."/>
            <person name="Li Z."/>
            <person name="Lohaus R."/>
            <person name="Hsiao Y.Y."/>
            <person name="Niu S.C."/>
            <person name="Wang J.Y."/>
            <person name="Lin Y.C."/>
            <person name="Xu Q."/>
            <person name="Chen L.J."/>
            <person name="Yoshida K."/>
            <person name="Fujiwara S."/>
            <person name="Wang Z.W."/>
            <person name="Zhang Y.Q."/>
            <person name="Mitsuda N."/>
            <person name="Wang M."/>
            <person name="Liu G.H."/>
            <person name="Pecoraro L."/>
            <person name="Huang H.X."/>
            <person name="Xiao X.J."/>
            <person name="Lin M."/>
            <person name="Wu X.Y."/>
            <person name="Wu W.L."/>
            <person name="Chen Y.Y."/>
            <person name="Chang S.B."/>
            <person name="Sakamoto S."/>
            <person name="Ohme-Takagi M."/>
            <person name="Yagi M."/>
            <person name="Zeng S.J."/>
            <person name="Shen C.Y."/>
            <person name="Yeh C.M."/>
            <person name="Luo Y.B."/>
            <person name="Tsai W.C."/>
            <person name="Van de Peer Y."/>
            <person name="Liu Z.J."/>
        </authorList>
    </citation>
    <scope>NUCLEOTIDE SEQUENCE [LARGE SCALE GENOMIC DNA]</scope>
    <source>
        <strain evidence="2">cv. Shenzhen</strain>
        <tissue evidence="1">Stem</tissue>
    </source>
</reference>
<evidence type="ECO:0000313" key="2">
    <source>
        <dbReference type="Proteomes" id="UP000236161"/>
    </source>
</evidence>
<dbReference type="InterPro" id="IPR037056">
    <property type="entry name" value="RNase_H1_N_sf"/>
</dbReference>
<dbReference type="Proteomes" id="UP000236161">
    <property type="component" value="Unassembled WGS sequence"/>
</dbReference>
<protein>
    <submittedName>
        <fullName evidence="1">Uncharacterized protein</fullName>
    </submittedName>
</protein>
<evidence type="ECO:0000313" key="1">
    <source>
        <dbReference type="EMBL" id="PKA64351.1"/>
    </source>
</evidence>
<dbReference type="AlphaFoldDB" id="A0A2I0B9C3"/>
<gene>
    <name evidence="1" type="ORF">AXF42_Ash009573</name>
</gene>